<dbReference type="EMBL" id="WBOS01000022">
    <property type="protein sequence ID" value="KAB2328942.1"/>
    <property type="molecule type" value="Genomic_DNA"/>
</dbReference>
<sequence>MGLFDWFKKKKDPEYDVDRVIRSAARAKAVTGRVNRRKETYDKWEQQFFWYEGIIHRNEYKTKNVMENLKMIRDINPDASMAIWNLLRLANSGHELEVENPNGKFDKKATEYCNELARTVGSLYGGGVDQLINVLLLTGFTQGAIALEVELTEGLDGVADFHPVDPVTLDFKRNSNTGKIELVQKQTNGEYKVLNQETVFYFPFDPDVGDPHGRSPILPILQIIFFQIEVLKDLKKVIHHQGHQRFDIKVLESAIIENMPDDIKFAGPDAVRDFVMNYVQDIQNQMEQLEPDADFFHTDSVEIDMAGGAIGHSLDATRVIDIINQQVITSLKQLPILLGRNEGTTETHGTIQWQIYVKGIESLQRGIKRLLEKAYNVSLQVAGFQGKARLTFDTLRVTDRLKDAQAEKHETETKIMQINQGWISNDEAAMKMVGHEAVSEPIKPDPMQFTIPKQYMKRLEDNEEDAEGEGQEDRQQRFFAKKKELIMNS</sequence>
<organism evidence="2 3">
    <name type="scientific">Cytobacillus depressus</name>
    <dbReference type="NCBI Taxonomy" id="1602942"/>
    <lineage>
        <taxon>Bacteria</taxon>
        <taxon>Bacillati</taxon>
        <taxon>Bacillota</taxon>
        <taxon>Bacilli</taxon>
        <taxon>Bacillales</taxon>
        <taxon>Bacillaceae</taxon>
        <taxon>Cytobacillus</taxon>
    </lineage>
</organism>
<evidence type="ECO:0000313" key="3">
    <source>
        <dbReference type="Proteomes" id="UP000481030"/>
    </source>
</evidence>
<name>A0A6L3UXU4_9BACI</name>
<dbReference type="Proteomes" id="UP000481030">
    <property type="component" value="Unassembled WGS sequence"/>
</dbReference>
<proteinExistence type="predicted"/>
<feature type="compositionally biased region" description="Acidic residues" evidence="1">
    <location>
        <begin position="461"/>
        <end position="470"/>
    </location>
</feature>
<dbReference type="OrthoDB" id="2826907at2"/>
<feature type="compositionally biased region" description="Basic and acidic residues" evidence="1">
    <location>
        <begin position="471"/>
        <end position="489"/>
    </location>
</feature>
<accession>A0A6L3UXU4</accession>
<evidence type="ECO:0008006" key="4">
    <source>
        <dbReference type="Google" id="ProtNLM"/>
    </source>
</evidence>
<evidence type="ECO:0000313" key="2">
    <source>
        <dbReference type="EMBL" id="KAB2328942.1"/>
    </source>
</evidence>
<feature type="region of interest" description="Disordered" evidence="1">
    <location>
        <begin position="458"/>
        <end position="489"/>
    </location>
</feature>
<dbReference type="RefSeq" id="WP_151537240.1">
    <property type="nucleotide sequence ID" value="NZ_WBOS01000022.1"/>
</dbReference>
<gene>
    <name evidence="2" type="ORF">F7731_23605</name>
</gene>
<dbReference type="AlphaFoldDB" id="A0A6L3UXU4"/>
<keyword evidence="3" id="KW-1185">Reference proteome</keyword>
<evidence type="ECO:0000256" key="1">
    <source>
        <dbReference type="SAM" id="MobiDB-lite"/>
    </source>
</evidence>
<protein>
    <recommendedName>
        <fullName evidence="4">Phage portal protein</fullName>
    </recommendedName>
</protein>
<comment type="caution">
    <text evidence="2">The sequence shown here is derived from an EMBL/GenBank/DDBJ whole genome shotgun (WGS) entry which is preliminary data.</text>
</comment>
<reference evidence="2 3" key="1">
    <citation type="journal article" date="2016" name="Antonie Van Leeuwenhoek">
        <title>Bacillus depressus sp. nov., isolated from soil of a sunflower field.</title>
        <authorList>
            <person name="Wei X."/>
            <person name="Xin D."/>
            <person name="Xin Y."/>
            <person name="Zhang H."/>
            <person name="Wang T."/>
            <person name="Zhang J."/>
        </authorList>
    </citation>
    <scope>NUCLEOTIDE SEQUENCE [LARGE SCALE GENOMIC DNA]</scope>
    <source>
        <strain evidence="2 3">BZ1</strain>
    </source>
</reference>